<evidence type="ECO:0008006" key="5">
    <source>
        <dbReference type="Google" id="ProtNLM"/>
    </source>
</evidence>
<dbReference type="Proteomes" id="UP000193689">
    <property type="component" value="Unassembled WGS sequence"/>
</dbReference>
<feature type="domain" description="DUF2264" evidence="1">
    <location>
        <begin position="24"/>
        <end position="372"/>
    </location>
</feature>
<dbReference type="GeneID" id="63775294"/>
<dbReference type="AlphaFoldDB" id="A0A1Y2EIB3"/>
<dbReference type="InterPro" id="IPR049237">
    <property type="entry name" value="DUF2264_C"/>
</dbReference>
<dbReference type="PANTHER" id="PTHR35339">
    <property type="entry name" value="LINALOOL DEHYDRATASE_ISOMERASE DOMAIN-CONTAINING PROTEIN"/>
    <property type="match status" value="1"/>
</dbReference>
<dbReference type="InterPro" id="IPR016624">
    <property type="entry name" value="UCP014753"/>
</dbReference>
<keyword evidence="4" id="KW-1185">Reference proteome</keyword>
<dbReference type="InterPro" id="IPR049349">
    <property type="entry name" value="DUF2264_N"/>
</dbReference>
<name>A0A1Y2EIB3_9PEZI</name>
<dbReference type="Pfam" id="PF10022">
    <property type="entry name" value="DUF2264"/>
    <property type="match status" value="1"/>
</dbReference>
<proteinExistence type="predicted"/>
<dbReference type="PANTHER" id="PTHR35339:SF4">
    <property type="entry name" value="LINALOOL DEHYDRATASE_ISOMERASE DOMAIN-CONTAINING PROTEIN"/>
    <property type="match status" value="1"/>
</dbReference>
<dbReference type="RefSeq" id="XP_040720769.1">
    <property type="nucleotide sequence ID" value="XM_040859082.1"/>
</dbReference>
<protein>
    <recommendedName>
        <fullName evidence="5">DUF2264 domain-containing protein</fullName>
    </recommendedName>
</protein>
<comment type="caution">
    <text evidence="3">The sequence shown here is derived from an EMBL/GenBank/DDBJ whole genome shotgun (WGS) entry which is preliminary data.</text>
</comment>
<evidence type="ECO:0000313" key="4">
    <source>
        <dbReference type="Proteomes" id="UP000193689"/>
    </source>
</evidence>
<feature type="domain" description="DUF2264" evidence="2">
    <location>
        <begin position="379"/>
        <end position="661"/>
    </location>
</feature>
<dbReference type="OrthoDB" id="5150166at2759"/>
<sequence>MEPKTGLVLGYNGVHPFSKVKITDRGSVQELLRTLLDPLEPFFSPLKSRVKCPGATAVRFDQSASEVEGICRPLWGLACLLAGNGEYHGTKWWVQGLKAGTDPESPEYWGYPRDNDQRMVEMCPLGFALAVAPVFWQNLNEKERGNVEAWLGNSVNEKNMPNTNWLWFRVFANLGLKKNGGKFSQGRLDSDIKHLDTFYRGDGWSNDGPEGIHQMDYYSSSFAIHFLQLLYAKLAGDEEPERAKEFKKRAQMAALDLVHYYDNEGRSIPFGRSVGYRFAMVSFWGALAYAGVELPAPLTWGMVKGIVLRHLRWWQTQPDIWSPSGTLTIGYSYPNMYMAENYNSPGSPYWACLAFICLAVPPEHHFWTSEEELPGDSIPKVKALKHPGHIMSYLGDHCMLLSSGQACSYPMKGTHAKYGAFAYSSAYGYSVPPGLFTLEQYALASQLGLSDDGGEFWKTRRKSEYARLETRDDKPVLVSIWKPFPDVTVKTILVPPEESTPNWHLRIHKIEAGREVMTADGSFAICNERAVDGRYLDPYDADKGEGTYPKIIGNYDLNTPEGWATGKQGAFAVSKGAVGIKALEDSGNEGERNAMLVNADPNSNLVESRTVIPTLQHTVKAGGVAWYVSAIYAKPSGKGIARGSYLDGWEKVPEVPWWAREEKGAQI</sequence>
<dbReference type="EMBL" id="MCFJ01000001">
    <property type="protein sequence ID" value="ORY71177.1"/>
    <property type="molecule type" value="Genomic_DNA"/>
</dbReference>
<gene>
    <name evidence="3" type="ORF">BCR38DRAFT_416097</name>
</gene>
<organism evidence="3 4">
    <name type="scientific">Pseudomassariella vexata</name>
    <dbReference type="NCBI Taxonomy" id="1141098"/>
    <lineage>
        <taxon>Eukaryota</taxon>
        <taxon>Fungi</taxon>
        <taxon>Dikarya</taxon>
        <taxon>Ascomycota</taxon>
        <taxon>Pezizomycotina</taxon>
        <taxon>Sordariomycetes</taxon>
        <taxon>Xylariomycetidae</taxon>
        <taxon>Amphisphaeriales</taxon>
        <taxon>Pseudomassariaceae</taxon>
        <taxon>Pseudomassariella</taxon>
    </lineage>
</organism>
<dbReference type="PIRSF" id="PIRSF014753">
    <property type="entry name" value="UCP014753"/>
    <property type="match status" value="1"/>
</dbReference>
<evidence type="ECO:0000313" key="3">
    <source>
        <dbReference type="EMBL" id="ORY71177.1"/>
    </source>
</evidence>
<accession>A0A1Y2EIB3</accession>
<evidence type="ECO:0000259" key="1">
    <source>
        <dbReference type="Pfam" id="PF10022"/>
    </source>
</evidence>
<reference evidence="3 4" key="1">
    <citation type="submission" date="2016-07" db="EMBL/GenBank/DDBJ databases">
        <title>Pervasive Adenine N6-methylation of Active Genes in Fungi.</title>
        <authorList>
            <consortium name="DOE Joint Genome Institute"/>
            <person name="Mondo S.J."/>
            <person name="Dannebaum R.O."/>
            <person name="Kuo R.C."/>
            <person name="Labutti K."/>
            <person name="Haridas S."/>
            <person name="Kuo A."/>
            <person name="Salamov A."/>
            <person name="Ahrendt S.R."/>
            <person name="Lipzen A."/>
            <person name="Sullivan W."/>
            <person name="Andreopoulos W.B."/>
            <person name="Clum A."/>
            <person name="Lindquist E."/>
            <person name="Daum C."/>
            <person name="Ramamoorthy G.K."/>
            <person name="Gryganskyi A."/>
            <person name="Culley D."/>
            <person name="Magnuson J.K."/>
            <person name="James T.Y."/>
            <person name="O'Malley M.A."/>
            <person name="Stajich J.E."/>
            <person name="Spatafora J.W."/>
            <person name="Visel A."/>
            <person name="Grigoriev I.V."/>
        </authorList>
    </citation>
    <scope>NUCLEOTIDE SEQUENCE [LARGE SCALE GENOMIC DNA]</scope>
    <source>
        <strain evidence="3 4">CBS 129021</strain>
    </source>
</reference>
<evidence type="ECO:0000259" key="2">
    <source>
        <dbReference type="Pfam" id="PF20938"/>
    </source>
</evidence>
<dbReference type="Pfam" id="PF20938">
    <property type="entry name" value="DUF2264_C"/>
    <property type="match status" value="1"/>
</dbReference>
<dbReference type="InParanoid" id="A0A1Y2EIB3"/>